<keyword evidence="4" id="KW-1185">Reference proteome</keyword>
<dbReference type="SMART" id="SM01111">
    <property type="entry name" value="CVNH"/>
    <property type="match status" value="1"/>
</dbReference>
<dbReference type="InterPro" id="IPR011058">
    <property type="entry name" value="Cyanovirin-N"/>
</dbReference>
<name>A0AAN7B985_9PEZI</name>
<feature type="domain" description="Cyanovirin-N" evidence="2">
    <location>
        <begin position="56"/>
        <end position="163"/>
    </location>
</feature>
<sequence length="168" mass="18117">MRFSLLGNVASTLLLASSAWASPLISTSESSTPAAAAAAAAVAEVLQDRANIGKRSFTGSCNQCIELTTYSTANVLRCNCRRSDGVWQHTSLDLNLCITNNQGILQWKRNGWFFPTCASYQYSTGAGGTIILWTQCVNSNGQWFGNGLTLNEQVHNYNGVLGCNSVPW</sequence>
<keyword evidence="1" id="KW-0732">Signal</keyword>
<evidence type="ECO:0000313" key="4">
    <source>
        <dbReference type="Proteomes" id="UP001301769"/>
    </source>
</evidence>
<reference evidence="3" key="2">
    <citation type="submission" date="2023-05" db="EMBL/GenBank/DDBJ databases">
        <authorList>
            <consortium name="Lawrence Berkeley National Laboratory"/>
            <person name="Steindorff A."/>
            <person name="Hensen N."/>
            <person name="Bonometti L."/>
            <person name="Westerberg I."/>
            <person name="Brannstrom I.O."/>
            <person name="Guillou S."/>
            <person name="Cros-Aarteil S."/>
            <person name="Calhoun S."/>
            <person name="Haridas S."/>
            <person name="Kuo A."/>
            <person name="Mondo S."/>
            <person name="Pangilinan J."/>
            <person name="Riley R."/>
            <person name="Labutti K."/>
            <person name="Andreopoulos B."/>
            <person name="Lipzen A."/>
            <person name="Chen C."/>
            <person name="Yanf M."/>
            <person name="Daum C."/>
            <person name="Ng V."/>
            <person name="Clum A."/>
            <person name="Ohm R."/>
            <person name="Martin F."/>
            <person name="Silar P."/>
            <person name="Natvig D."/>
            <person name="Lalanne C."/>
            <person name="Gautier V."/>
            <person name="Ament-Velasquez S.L."/>
            <person name="Kruys A."/>
            <person name="Hutchinson M.I."/>
            <person name="Powell A.J."/>
            <person name="Barry K."/>
            <person name="Miller A.N."/>
            <person name="Grigoriev I.V."/>
            <person name="Debuchy R."/>
            <person name="Gladieux P."/>
            <person name="Thoren M.H."/>
            <person name="Johannesson H."/>
        </authorList>
    </citation>
    <scope>NUCLEOTIDE SEQUENCE</scope>
    <source>
        <strain evidence="3">PSN293</strain>
    </source>
</reference>
<proteinExistence type="predicted"/>
<dbReference type="Proteomes" id="UP001301769">
    <property type="component" value="Unassembled WGS sequence"/>
</dbReference>
<organism evidence="3 4">
    <name type="scientific">Rhypophila decipiens</name>
    <dbReference type="NCBI Taxonomy" id="261697"/>
    <lineage>
        <taxon>Eukaryota</taxon>
        <taxon>Fungi</taxon>
        <taxon>Dikarya</taxon>
        <taxon>Ascomycota</taxon>
        <taxon>Pezizomycotina</taxon>
        <taxon>Sordariomycetes</taxon>
        <taxon>Sordariomycetidae</taxon>
        <taxon>Sordariales</taxon>
        <taxon>Naviculisporaceae</taxon>
        <taxon>Rhypophila</taxon>
    </lineage>
</organism>
<feature type="signal peptide" evidence="1">
    <location>
        <begin position="1"/>
        <end position="21"/>
    </location>
</feature>
<protein>
    <submittedName>
        <fullName evidence="3">CVNH domain-containing protein</fullName>
    </submittedName>
</protein>
<feature type="chain" id="PRO_5043045385" evidence="1">
    <location>
        <begin position="22"/>
        <end position="168"/>
    </location>
</feature>
<dbReference type="InterPro" id="IPR036673">
    <property type="entry name" value="Cyanovirin-N_sf"/>
</dbReference>
<dbReference type="AlphaFoldDB" id="A0AAN7B985"/>
<dbReference type="Pfam" id="PF08881">
    <property type="entry name" value="CVNH"/>
    <property type="match status" value="1"/>
</dbReference>
<gene>
    <name evidence="3" type="ORF">QBC37DRAFT_388635</name>
</gene>
<reference evidence="3" key="1">
    <citation type="journal article" date="2023" name="Mol. Phylogenet. Evol.">
        <title>Genome-scale phylogeny and comparative genomics of the fungal order Sordariales.</title>
        <authorList>
            <person name="Hensen N."/>
            <person name="Bonometti L."/>
            <person name="Westerberg I."/>
            <person name="Brannstrom I.O."/>
            <person name="Guillou S."/>
            <person name="Cros-Aarteil S."/>
            <person name="Calhoun S."/>
            <person name="Haridas S."/>
            <person name="Kuo A."/>
            <person name="Mondo S."/>
            <person name="Pangilinan J."/>
            <person name="Riley R."/>
            <person name="LaButti K."/>
            <person name="Andreopoulos B."/>
            <person name="Lipzen A."/>
            <person name="Chen C."/>
            <person name="Yan M."/>
            <person name="Daum C."/>
            <person name="Ng V."/>
            <person name="Clum A."/>
            <person name="Steindorff A."/>
            <person name="Ohm R.A."/>
            <person name="Martin F."/>
            <person name="Silar P."/>
            <person name="Natvig D.O."/>
            <person name="Lalanne C."/>
            <person name="Gautier V."/>
            <person name="Ament-Velasquez S.L."/>
            <person name="Kruys A."/>
            <person name="Hutchinson M.I."/>
            <person name="Powell A.J."/>
            <person name="Barry K."/>
            <person name="Miller A.N."/>
            <person name="Grigoriev I.V."/>
            <person name="Debuchy R."/>
            <person name="Gladieux P."/>
            <person name="Hiltunen Thoren M."/>
            <person name="Johannesson H."/>
        </authorList>
    </citation>
    <scope>NUCLEOTIDE SEQUENCE</scope>
    <source>
        <strain evidence="3">PSN293</strain>
    </source>
</reference>
<dbReference type="EMBL" id="MU858122">
    <property type="protein sequence ID" value="KAK4212740.1"/>
    <property type="molecule type" value="Genomic_DNA"/>
</dbReference>
<dbReference type="SUPFAM" id="SSF51322">
    <property type="entry name" value="Cyanovirin-N"/>
    <property type="match status" value="1"/>
</dbReference>
<dbReference type="Gene3D" id="2.30.60.10">
    <property type="entry name" value="Cyanovirin-N"/>
    <property type="match status" value="1"/>
</dbReference>
<evidence type="ECO:0000313" key="3">
    <source>
        <dbReference type="EMBL" id="KAK4212740.1"/>
    </source>
</evidence>
<evidence type="ECO:0000259" key="2">
    <source>
        <dbReference type="SMART" id="SM01111"/>
    </source>
</evidence>
<evidence type="ECO:0000256" key="1">
    <source>
        <dbReference type="SAM" id="SignalP"/>
    </source>
</evidence>
<accession>A0AAN7B985</accession>
<comment type="caution">
    <text evidence="3">The sequence shown here is derived from an EMBL/GenBank/DDBJ whole genome shotgun (WGS) entry which is preliminary data.</text>
</comment>